<reference evidence="1" key="2">
    <citation type="submission" date="2025-09" db="UniProtKB">
        <authorList>
            <consortium name="EnsemblPlants"/>
        </authorList>
    </citation>
    <scope>IDENTIFICATION</scope>
</reference>
<reference evidence="1" key="1">
    <citation type="submission" date="2021-05" db="EMBL/GenBank/DDBJ databases">
        <authorList>
            <person name="Scholz U."/>
            <person name="Mascher M."/>
            <person name="Fiebig A."/>
        </authorList>
    </citation>
    <scope>NUCLEOTIDE SEQUENCE [LARGE SCALE GENOMIC DNA]</scope>
</reference>
<protein>
    <submittedName>
        <fullName evidence="1">Uncharacterized protein</fullName>
    </submittedName>
</protein>
<evidence type="ECO:0000313" key="2">
    <source>
        <dbReference type="Proteomes" id="UP001732700"/>
    </source>
</evidence>
<accession>A0ACD5XTI9</accession>
<dbReference type="EnsemblPlants" id="AVESA.00010b.r2.5AG0849610.1">
    <property type="protein sequence ID" value="AVESA.00010b.r2.5AG0849610.1.CDS"/>
    <property type="gene ID" value="AVESA.00010b.r2.5AG0849610"/>
</dbReference>
<organism evidence="1 2">
    <name type="scientific">Avena sativa</name>
    <name type="common">Oat</name>
    <dbReference type="NCBI Taxonomy" id="4498"/>
    <lineage>
        <taxon>Eukaryota</taxon>
        <taxon>Viridiplantae</taxon>
        <taxon>Streptophyta</taxon>
        <taxon>Embryophyta</taxon>
        <taxon>Tracheophyta</taxon>
        <taxon>Spermatophyta</taxon>
        <taxon>Magnoliopsida</taxon>
        <taxon>Liliopsida</taxon>
        <taxon>Poales</taxon>
        <taxon>Poaceae</taxon>
        <taxon>BOP clade</taxon>
        <taxon>Pooideae</taxon>
        <taxon>Poodae</taxon>
        <taxon>Poeae</taxon>
        <taxon>Poeae Chloroplast Group 1 (Aveneae type)</taxon>
        <taxon>Aveninae</taxon>
        <taxon>Avena</taxon>
    </lineage>
</organism>
<keyword evidence="2" id="KW-1185">Reference proteome</keyword>
<name>A0ACD5XTI9_AVESA</name>
<proteinExistence type="predicted"/>
<sequence>MRCAGSSVLLLLLLLSLSALSTQANTERLSDNAGPKWYLTGRRAMASPVHGDERKKDEAVVARNTGANQEADHASAEVVHDQGNRRSKGSATRPTFQQGASDHNDAATVAAEMLRVDYSVYKDAHSRGPINNDAPLDDLAEKKP</sequence>
<evidence type="ECO:0000313" key="1">
    <source>
        <dbReference type="EnsemblPlants" id="AVESA.00010b.r2.5AG0849610.1.CDS"/>
    </source>
</evidence>
<dbReference type="Proteomes" id="UP001732700">
    <property type="component" value="Chromosome 5A"/>
</dbReference>